<name>A0A0E9V787_ANGAN</name>
<reference evidence="1" key="1">
    <citation type="submission" date="2014-11" db="EMBL/GenBank/DDBJ databases">
        <authorList>
            <person name="Amaro Gonzalez C."/>
        </authorList>
    </citation>
    <scope>NUCLEOTIDE SEQUENCE</scope>
</reference>
<organism evidence="1">
    <name type="scientific">Anguilla anguilla</name>
    <name type="common">European freshwater eel</name>
    <name type="synonym">Muraena anguilla</name>
    <dbReference type="NCBI Taxonomy" id="7936"/>
    <lineage>
        <taxon>Eukaryota</taxon>
        <taxon>Metazoa</taxon>
        <taxon>Chordata</taxon>
        <taxon>Craniata</taxon>
        <taxon>Vertebrata</taxon>
        <taxon>Euteleostomi</taxon>
        <taxon>Actinopterygii</taxon>
        <taxon>Neopterygii</taxon>
        <taxon>Teleostei</taxon>
        <taxon>Anguilliformes</taxon>
        <taxon>Anguillidae</taxon>
        <taxon>Anguilla</taxon>
    </lineage>
</organism>
<reference evidence="1" key="2">
    <citation type="journal article" date="2015" name="Fish Shellfish Immunol.">
        <title>Early steps in the European eel (Anguilla anguilla)-Vibrio vulnificus interaction in the gills: Role of the RtxA13 toxin.</title>
        <authorList>
            <person name="Callol A."/>
            <person name="Pajuelo D."/>
            <person name="Ebbesson L."/>
            <person name="Teles M."/>
            <person name="MacKenzie S."/>
            <person name="Amaro C."/>
        </authorList>
    </citation>
    <scope>NUCLEOTIDE SEQUENCE</scope>
</reference>
<sequence>MATFNDYLLDTINIKWPLQTPKVNLRKIK</sequence>
<dbReference type="EMBL" id="GBXM01034598">
    <property type="protein sequence ID" value="JAH73979.1"/>
    <property type="molecule type" value="Transcribed_RNA"/>
</dbReference>
<protein>
    <submittedName>
        <fullName evidence="1">Uncharacterized protein</fullName>
    </submittedName>
</protein>
<evidence type="ECO:0000313" key="1">
    <source>
        <dbReference type="EMBL" id="JAH73979.1"/>
    </source>
</evidence>
<dbReference type="AlphaFoldDB" id="A0A0E9V787"/>
<accession>A0A0E9V787</accession>
<proteinExistence type="predicted"/>